<evidence type="ECO:0000313" key="1">
    <source>
        <dbReference type="EMBL" id="KAJ9082455.1"/>
    </source>
</evidence>
<dbReference type="EMBL" id="QTSX02001431">
    <property type="protein sequence ID" value="KAJ9082455.1"/>
    <property type="molecule type" value="Genomic_DNA"/>
</dbReference>
<accession>A0ACC2U6U7</accession>
<protein>
    <submittedName>
        <fullName evidence="1">Uncharacterized protein</fullName>
    </submittedName>
</protein>
<proteinExistence type="predicted"/>
<comment type="caution">
    <text evidence="1">The sequence shown here is derived from an EMBL/GenBank/DDBJ whole genome shotgun (WGS) entry which is preliminary data.</text>
</comment>
<evidence type="ECO:0000313" key="2">
    <source>
        <dbReference type="Proteomes" id="UP001165960"/>
    </source>
</evidence>
<gene>
    <name evidence="1" type="ORF">DSO57_1004376</name>
</gene>
<keyword evidence="2" id="KW-1185">Reference proteome</keyword>
<sequence>MVLRASFVMYWLAWQAFNFIRSTNAPLSELKLVFDLMEIGFSSRLIAKYGIREELSKDIPKTITDMTTSLRELIAKIPQHKSLSPKASSTHLTL</sequence>
<reference evidence="1" key="1">
    <citation type="submission" date="2022-04" db="EMBL/GenBank/DDBJ databases">
        <title>Genome of the entomopathogenic fungus Entomophthora muscae.</title>
        <authorList>
            <person name="Elya C."/>
            <person name="Lovett B.R."/>
            <person name="Lee E."/>
            <person name="Macias A.M."/>
            <person name="Hajek A.E."/>
            <person name="De Bivort B.L."/>
            <person name="Kasson M.T."/>
            <person name="De Fine Licht H.H."/>
            <person name="Stajich J.E."/>
        </authorList>
    </citation>
    <scope>NUCLEOTIDE SEQUENCE</scope>
    <source>
        <strain evidence="1">Berkeley</strain>
    </source>
</reference>
<dbReference type="Proteomes" id="UP001165960">
    <property type="component" value="Unassembled WGS sequence"/>
</dbReference>
<name>A0ACC2U6U7_9FUNG</name>
<organism evidence="1 2">
    <name type="scientific">Entomophthora muscae</name>
    <dbReference type="NCBI Taxonomy" id="34485"/>
    <lineage>
        <taxon>Eukaryota</taxon>
        <taxon>Fungi</taxon>
        <taxon>Fungi incertae sedis</taxon>
        <taxon>Zoopagomycota</taxon>
        <taxon>Entomophthoromycotina</taxon>
        <taxon>Entomophthoromycetes</taxon>
        <taxon>Entomophthorales</taxon>
        <taxon>Entomophthoraceae</taxon>
        <taxon>Entomophthora</taxon>
    </lineage>
</organism>